<dbReference type="OrthoDB" id="9778908at2"/>
<keyword evidence="7 9" id="KW-0472">Membrane</keyword>
<dbReference type="STRING" id="286727.SAMN02982917_1379"/>
<evidence type="ECO:0000256" key="2">
    <source>
        <dbReference type="ARBA" id="ARBA00022448"/>
    </source>
</evidence>
<dbReference type="InterPro" id="IPR001851">
    <property type="entry name" value="ABC_transp_permease"/>
</dbReference>
<feature type="transmembrane region" description="Helical" evidence="9">
    <location>
        <begin position="266"/>
        <end position="286"/>
    </location>
</feature>
<evidence type="ECO:0000256" key="4">
    <source>
        <dbReference type="ARBA" id="ARBA00022692"/>
    </source>
</evidence>
<keyword evidence="4 9" id="KW-0812">Transmembrane</keyword>
<dbReference type="CDD" id="cd06582">
    <property type="entry name" value="TM_PBP1_LivH_like"/>
    <property type="match status" value="1"/>
</dbReference>
<evidence type="ECO:0000256" key="1">
    <source>
        <dbReference type="ARBA" id="ARBA00004651"/>
    </source>
</evidence>
<dbReference type="AlphaFoldDB" id="A0A1X7E8V5"/>
<feature type="transmembrane region" description="Helical" evidence="9">
    <location>
        <begin position="136"/>
        <end position="160"/>
    </location>
</feature>
<evidence type="ECO:0000313" key="10">
    <source>
        <dbReference type="EMBL" id="SMF29716.1"/>
    </source>
</evidence>
<dbReference type="GO" id="GO:0006865">
    <property type="term" value="P:amino acid transport"/>
    <property type="evidence" value="ECO:0007669"/>
    <property type="project" value="UniProtKB-KW"/>
</dbReference>
<keyword evidence="6 9" id="KW-1133">Transmembrane helix</keyword>
<name>A0A1X7E8V5_9PROT</name>
<comment type="subcellular location">
    <subcellularLocation>
        <location evidence="1">Cell membrane</location>
        <topology evidence="1">Multi-pass membrane protein</topology>
    </subcellularLocation>
</comment>
<evidence type="ECO:0000256" key="9">
    <source>
        <dbReference type="SAM" id="Phobius"/>
    </source>
</evidence>
<reference evidence="10 11" key="1">
    <citation type="submission" date="2017-04" db="EMBL/GenBank/DDBJ databases">
        <authorList>
            <person name="Afonso C.L."/>
            <person name="Miller P.J."/>
            <person name="Scott M.A."/>
            <person name="Spackman E."/>
            <person name="Goraichik I."/>
            <person name="Dimitrov K.M."/>
            <person name="Suarez D.L."/>
            <person name="Swayne D.E."/>
        </authorList>
    </citation>
    <scope>NUCLEOTIDE SEQUENCE [LARGE SCALE GENOMIC DNA]</scope>
    <source>
        <strain evidence="10 11">A2P</strain>
    </source>
</reference>
<dbReference type="PANTHER" id="PTHR11795">
    <property type="entry name" value="BRANCHED-CHAIN AMINO ACID TRANSPORT SYSTEM PERMEASE PROTEIN LIVH"/>
    <property type="match status" value="1"/>
</dbReference>
<proteinExistence type="inferred from homology"/>
<evidence type="ECO:0000256" key="3">
    <source>
        <dbReference type="ARBA" id="ARBA00022475"/>
    </source>
</evidence>
<comment type="similarity">
    <text evidence="8">Belongs to the binding-protein-dependent transport system permease family. LivHM subfamily.</text>
</comment>
<evidence type="ECO:0000256" key="5">
    <source>
        <dbReference type="ARBA" id="ARBA00022970"/>
    </source>
</evidence>
<dbReference type="Pfam" id="PF02653">
    <property type="entry name" value="BPD_transp_2"/>
    <property type="match status" value="1"/>
</dbReference>
<protein>
    <submittedName>
        <fullName evidence="10">Amino acid/amide ABC transporter membrane protein 1, HAAT family</fullName>
    </submittedName>
</protein>
<gene>
    <name evidence="10" type="ORF">SAMN02982917_1379</name>
</gene>
<evidence type="ECO:0000256" key="7">
    <source>
        <dbReference type="ARBA" id="ARBA00023136"/>
    </source>
</evidence>
<keyword evidence="3" id="KW-1003">Cell membrane</keyword>
<evidence type="ECO:0000256" key="6">
    <source>
        <dbReference type="ARBA" id="ARBA00022989"/>
    </source>
</evidence>
<dbReference type="InterPro" id="IPR052157">
    <property type="entry name" value="BCAA_transport_permease"/>
</dbReference>
<sequence length="292" mass="30745">MLELTLQALFSGLLAGGYYATVAVGLALVFGTMRVINLAHGELVLLAAYVAYAAETNYGVNPVMAIPVALVIVGTASAIVYALLSRINQDREINSLILTFGLGIILTNAILSIWAADIHSTSDPWFQDSMVIADTLFAMNAEVAAFIGGLVLMAGVWWWLNHSWQGRAVRALSSNRAAATLMGVNPRKIEILSFLIAALLATFAGFAIYTGKTVFPALGHVLTVKAFIITVLAGMGSIPGVLIGAIMIGVIESLTVTYLSASLQELAGMILFLVVLFVSPSGLFGGGRALAR</sequence>
<accession>A0A1X7E8V5</accession>
<dbReference type="GO" id="GO:0005886">
    <property type="term" value="C:plasma membrane"/>
    <property type="evidence" value="ECO:0007669"/>
    <property type="project" value="UniProtKB-SubCell"/>
</dbReference>
<keyword evidence="2" id="KW-0813">Transport</keyword>
<evidence type="ECO:0000313" key="11">
    <source>
        <dbReference type="Proteomes" id="UP000192936"/>
    </source>
</evidence>
<dbReference type="Proteomes" id="UP000192936">
    <property type="component" value="Unassembled WGS sequence"/>
</dbReference>
<feature type="transmembrane region" description="Helical" evidence="9">
    <location>
        <begin position="191"/>
        <end position="209"/>
    </location>
</feature>
<feature type="transmembrane region" description="Helical" evidence="9">
    <location>
        <begin position="96"/>
        <end position="116"/>
    </location>
</feature>
<dbReference type="GO" id="GO:0022857">
    <property type="term" value="F:transmembrane transporter activity"/>
    <property type="evidence" value="ECO:0007669"/>
    <property type="project" value="InterPro"/>
</dbReference>
<feature type="transmembrane region" description="Helical" evidence="9">
    <location>
        <begin position="64"/>
        <end position="84"/>
    </location>
</feature>
<feature type="transmembrane region" description="Helical" evidence="9">
    <location>
        <begin position="6"/>
        <end position="28"/>
    </location>
</feature>
<dbReference type="PANTHER" id="PTHR11795:SF445">
    <property type="entry name" value="AMINO ACID ABC TRANSPORTER PERMEASE PROTEIN"/>
    <property type="match status" value="1"/>
</dbReference>
<organism evidence="10 11">
    <name type="scientific">Azospirillum oryzae</name>
    <dbReference type="NCBI Taxonomy" id="286727"/>
    <lineage>
        <taxon>Bacteria</taxon>
        <taxon>Pseudomonadati</taxon>
        <taxon>Pseudomonadota</taxon>
        <taxon>Alphaproteobacteria</taxon>
        <taxon>Rhodospirillales</taxon>
        <taxon>Azospirillaceae</taxon>
        <taxon>Azospirillum</taxon>
    </lineage>
</organism>
<dbReference type="EMBL" id="FXAK01000002">
    <property type="protein sequence ID" value="SMF29716.1"/>
    <property type="molecule type" value="Genomic_DNA"/>
</dbReference>
<evidence type="ECO:0000256" key="8">
    <source>
        <dbReference type="ARBA" id="ARBA00037998"/>
    </source>
</evidence>
<dbReference type="RefSeq" id="WP_085083610.1">
    <property type="nucleotide sequence ID" value="NZ_FXAK01000002.1"/>
</dbReference>
<keyword evidence="5" id="KW-0029">Amino-acid transport</keyword>